<comment type="caution">
    <text evidence="6">The sequence shown here is derived from an EMBL/GenBank/DDBJ whole genome shotgun (WGS) entry which is preliminary data.</text>
</comment>
<evidence type="ECO:0000256" key="4">
    <source>
        <dbReference type="PROSITE-ProRule" id="PRU00335"/>
    </source>
</evidence>
<protein>
    <submittedName>
        <fullName evidence="6">Transcriptional regulator, TetR family</fullName>
    </submittedName>
</protein>
<dbReference type="PANTHER" id="PTHR30055:SF234">
    <property type="entry name" value="HTH-TYPE TRANSCRIPTIONAL REGULATOR BETI"/>
    <property type="match status" value="1"/>
</dbReference>
<dbReference type="Gene3D" id="1.10.10.60">
    <property type="entry name" value="Homeodomain-like"/>
    <property type="match status" value="1"/>
</dbReference>
<feature type="domain" description="HTH tetR-type" evidence="5">
    <location>
        <begin position="8"/>
        <end position="68"/>
    </location>
</feature>
<dbReference type="Pfam" id="PF00440">
    <property type="entry name" value="TetR_N"/>
    <property type="match status" value="1"/>
</dbReference>
<keyword evidence="2 4" id="KW-0238">DNA-binding</keyword>
<sequence length="202" mass="22028">MPRTKPADERRADLLAAGAEIFMAKGVAAATLDDITRRAGVSKGLFYQYFPSKDGLVFALQEKFAIEFAAHVTTAAAERSDWPGKLDAAVLVCCEHFRAEEKLHDVLFQHLPGAHADPREGPAAQELGHTAAHHRLVEAIAALLTAGVAAGAYHVEDVEATAVLFFTTMHAFDRAFRHDYRLSDDRLVRATQRLVRGAVGLI</sequence>
<dbReference type="PRINTS" id="PR00455">
    <property type="entry name" value="HTHTETR"/>
</dbReference>
<name>A0A0D8BHE7_9ACTN</name>
<dbReference type="RefSeq" id="WP_052681040.1">
    <property type="nucleotide sequence ID" value="NZ_JYFN01000013.1"/>
</dbReference>
<evidence type="ECO:0000313" key="7">
    <source>
        <dbReference type="Proteomes" id="UP000032545"/>
    </source>
</evidence>
<dbReference type="Gene3D" id="1.10.357.10">
    <property type="entry name" value="Tetracycline Repressor, domain 2"/>
    <property type="match status" value="1"/>
</dbReference>
<dbReference type="PROSITE" id="PS50977">
    <property type="entry name" value="HTH_TETR_2"/>
    <property type="match status" value="1"/>
</dbReference>
<keyword evidence="1" id="KW-0805">Transcription regulation</keyword>
<dbReference type="InterPro" id="IPR036271">
    <property type="entry name" value="Tet_transcr_reg_TetR-rel_C_sf"/>
</dbReference>
<dbReference type="InterPro" id="IPR023772">
    <property type="entry name" value="DNA-bd_HTH_TetR-type_CS"/>
</dbReference>
<dbReference type="InterPro" id="IPR001647">
    <property type="entry name" value="HTH_TetR"/>
</dbReference>
<gene>
    <name evidence="6" type="ORF">FF36_02196</name>
</gene>
<evidence type="ECO:0000256" key="1">
    <source>
        <dbReference type="ARBA" id="ARBA00023015"/>
    </source>
</evidence>
<dbReference type="AlphaFoldDB" id="A0A0D8BHE7"/>
<evidence type="ECO:0000259" key="5">
    <source>
        <dbReference type="PROSITE" id="PS50977"/>
    </source>
</evidence>
<organism evidence="6 7">
    <name type="scientific">Frankia torreyi</name>
    <dbReference type="NCBI Taxonomy" id="1856"/>
    <lineage>
        <taxon>Bacteria</taxon>
        <taxon>Bacillati</taxon>
        <taxon>Actinomycetota</taxon>
        <taxon>Actinomycetes</taxon>
        <taxon>Frankiales</taxon>
        <taxon>Frankiaceae</taxon>
        <taxon>Frankia</taxon>
    </lineage>
</organism>
<reference evidence="7" key="1">
    <citation type="submission" date="2015-02" db="EMBL/GenBank/DDBJ databases">
        <title>Draft Genome of Frankia sp. CpI1-S.</title>
        <authorList>
            <person name="Oshone R.T."/>
            <person name="Ngom M."/>
            <person name="Ghodhbane-Gtari F."/>
            <person name="Gtari M."/>
            <person name="Morris K."/>
            <person name="Thomas K."/>
            <person name="Sen A."/>
            <person name="Tisa L.S."/>
        </authorList>
    </citation>
    <scope>NUCLEOTIDE SEQUENCE [LARGE SCALE GENOMIC DNA]</scope>
    <source>
        <strain evidence="7">CpI1-S</strain>
    </source>
</reference>
<dbReference type="Proteomes" id="UP000032545">
    <property type="component" value="Unassembled WGS sequence"/>
</dbReference>
<keyword evidence="7" id="KW-1185">Reference proteome</keyword>
<dbReference type="SUPFAM" id="SSF48498">
    <property type="entry name" value="Tetracyclin repressor-like, C-terminal domain"/>
    <property type="match status" value="1"/>
</dbReference>
<dbReference type="OrthoDB" id="4551013at2"/>
<dbReference type="GO" id="GO:0003700">
    <property type="term" value="F:DNA-binding transcription factor activity"/>
    <property type="evidence" value="ECO:0007669"/>
    <property type="project" value="TreeGrafter"/>
</dbReference>
<accession>A0A0D8BHE7</accession>
<keyword evidence="3" id="KW-0804">Transcription</keyword>
<dbReference type="PANTHER" id="PTHR30055">
    <property type="entry name" value="HTH-TYPE TRANSCRIPTIONAL REGULATOR RUTR"/>
    <property type="match status" value="1"/>
</dbReference>
<evidence type="ECO:0000256" key="2">
    <source>
        <dbReference type="ARBA" id="ARBA00023125"/>
    </source>
</evidence>
<reference evidence="6 7" key="2">
    <citation type="journal article" date="2016" name="Genome Announc.">
        <title>Permanent Draft Genome Sequences for Two Variants of Frankia sp. Strain CpI1, the First Frankia Strain Isolated from Root Nodules of Comptonia peregrina.</title>
        <authorList>
            <person name="Oshone R."/>
            <person name="Hurst S.G.IV."/>
            <person name="Abebe-Akele F."/>
            <person name="Simpson S."/>
            <person name="Morris K."/>
            <person name="Thomas W.K."/>
            <person name="Tisa L.S."/>
        </authorList>
    </citation>
    <scope>NUCLEOTIDE SEQUENCE [LARGE SCALE GENOMIC DNA]</scope>
    <source>
        <strain evidence="7">CpI1-S</strain>
    </source>
</reference>
<dbReference type="EMBL" id="JYFN01000013">
    <property type="protein sequence ID" value="KJE23490.1"/>
    <property type="molecule type" value="Genomic_DNA"/>
</dbReference>
<dbReference type="InterPro" id="IPR050109">
    <property type="entry name" value="HTH-type_TetR-like_transc_reg"/>
</dbReference>
<dbReference type="PROSITE" id="PS01081">
    <property type="entry name" value="HTH_TETR_1"/>
    <property type="match status" value="1"/>
</dbReference>
<dbReference type="PATRIC" id="fig|1502723.3.peg.1160"/>
<proteinExistence type="predicted"/>
<dbReference type="GO" id="GO:0000976">
    <property type="term" value="F:transcription cis-regulatory region binding"/>
    <property type="evidence" value="ECO:0007669"/>
    <property type="project" value="TreeGrafter"/>
</dbReference>
<dbReference type="SUPFAM" id="SSF46689">
    <property type="entry name" value="Homeodomain-like"/>
    <property type="match status" value="1"/>
</dbReference>
<evidence type="ECO:0000313" key="6">
    <source>
        <dbReference type="EMBL" id="KJE23490.1"/>
    </source>
</evidence>
<evidence type="ECO:0000256" key="3">
    <source>
        <dbReference type="ARBA" id="ARBA00023163"/>
    </source>
</evidence>
<dbReference type="InterPro" id="IPR009057">
    <property type="entry name" value="Homeodomain-like_sf"/>
</dbReference>
<feature type="DNA-binding region" description="H-T-H motif" evidence="4">
    <location>
        <begin position="31"/>
        <end position="50"/>
    </location>
</feature>